<feature type="chain" id="PRO_5047316762" description="OmpA-like domain-containing protein" evidence="4">
    <location>
        <begin position="22"/>
        <end position="164"/>
    </location>
</feature>
<dbReference type="Pfam" id="PF00691">
    <property type="entry name" value="OmpA"/>
    <property type="match status" value="1"/>
</dbReference>
<reference evidence="6 7" key="1">
    <citation type="journal article" date="2016" name="C (Basel)">
        <title>Selective Growth of and Electricity Production by Marine Exoelectrogenic Bacteria in Self-Aggregated Hydrogel of Microbially Reduced Graphene Oxide.</title>
        <authorList>
            <person name="Yoshida N."/>
            <person name="Goto Y."/>
            <person name="Miyata Y."/>
        </authorList>
    </citation>
    <scope>NUCLEOTIDE SEQUENCE [LARGE SCALE GENOMIC DNA]</scope>
    <source>
        <strain evidence="6 7">NIT-T3</strain>
    </source>
</reference>
<evidence type="ECO:0000256" key="1">
    <source>
        <dbReference type="ARBA" id="ARBA00004370"/>
    </source>
</evidence>
<dbReference type="PROSITE" id="PS51123">
    <property type="entry name" value="OMPA_2"/>
    <property type="match status" value="1"/>
</dbReference>
<proteinExistence type="predicted"/>
<dbReference type="InterPro" id="IPR036737">
    <property type="entry name" value="OmpA-like_sf"/>
</dbReference>
<evidence type="ECO:0000313" key="6">
    <source>
        <dbReference type="EMBL" id="BCR05017.1"/>
    </source>
</evidence>
<dbReference type="Proteomes" id="UP001319827">
    <property type="component" value="Chromosome"/>
</dbReference>
<dbReference type="RefSeq" id="WP_221248453.1">
    <property type="nucleotide sequence ID" value="NZ_AP024355.1"/>
</dbReference>
<gene>
    <name evidence="6" type="ORF">DESUT3_20860</name>
</gene>
<dbReference type="InterPro" id="IPR006664">
    <property type="entry name" value="OMP_bac"/>
</dbReference>
<accession>A0ABM8HWW0</accession>
<dbReference type="Gene3D" id="3.30.1330.60">
    <property type="entry name" value="OmpA-like domain"/>
    <property type="match status" value="1"/>
</dbReference>
<comment type="subcellular location">
    <subcellularLocation>
        <location evidence="1">Membrane</location>
    </subcellularLocation>
</comment>
<evidence type="ECO:0000313" key="7">
    <source>
        <dbReference type="Proteomes" id="UP001319827"/>
    </source>
</evidence>
<keyword evidence="2 3" id="KW-0472">Membrane</keyword>
<keyword evidence="7" id="KW-1185">Reference proteome</keyword>
<dbReference type="InterPro" id="IPR006665">
    <property type="entry name" value="OmpA-like"/>
</dbReference>
<name>A0ABM8HWW0_9BACT</name>
<keyword evidence="4" id="KW-0732">Signal</keyword>
<evidence type="ECO:0000256" key="3">
    <source>
        <dbReference type="PROSITE-ProRule" id="PRU00473"/>
    </source>
</evidence>
<reference evidence="6 7" key="2">
    <citation type="journal article" date="2021" name="Int. J. Syst. Evol. Microbiol.">
        <title>Isolation and Polyphasic Characterization of Desulfuromonas versatilis sp. Nov., an Electrogenic Bacteria Capable of Versatile Metabolism Isolated from a Graphene Oxide-Reducing Enrichment Culture.</title>
        <authorList>
            <person name="Xie L."/>
            <person name="Yoshida N."/>
            <person name="Ishii S."/>
            <person name="Meng L."/>
        </authorList>
    </citation>
    <scope>NUCLEOTIDE SEQUENCE [LARGE SCALE GENOMIC DNA]</scope>
    <source>
        <strain evidence="6 7">NIT-T3</strain>
    </source>
</reference>
<organism evidence="6 7">
    <name type="scientific">Desulfuromonas versatilis</name>
    <dbReference type="NCBI Taxonomy" id="2802975"/>
    <lineage>
        <taxon>Bacteria</taxon>
        <taxon>Pseudomonadati</taxon>
        <taxon>Thermodesulfobacteriota</taxon>
        <taxon>Desulfuromonadia</taxon>
        <taxon>Desulfuromonadales</taxon>
        <taxon>Desulfuromonadaceae</taxon>
        <taxon>Desulfuromonas</taxon>
    </lineage>
</organism>
<dbReference type="SUPFAM" id="SSF103088">
    <property type="entry name" value="OmpA-like"/>
    <property type="match status" value="1"/>
</dbReference>
<evidence type="ECO:0000256" key="4">
    <source>
        <dbReference type="SAM" id="SignalP"/>
    </source>
</evidence>
<sequence length="164" mass="17853">MRHLLAVCGALLILMAVSAAADQSLPGEVEQLLATRKVLATVTFSMGSASLDDTARAAIDRAAKELSTLAKDKALVRIEGFSSPEGEANSNISIAVMRARAVEDYLRGRHQIPVEIYLSGSVDRVGAEGRDLALRRRAEIALYDNIWQVQPIPVGQTILEWQQR</sequence>
<protein>
    <recommendedName>
        <fullName evidence="5">OmpA-like domain-containing protein</fullName>
    </recommendedName>
</protein>
<dbReference type="EMBL" id="AP024355">
    <property type="protein sequence ID" value="BCR05017.1"/>
    <property type="molecule type" value="Genomic_DNA"/>
</dbReference>
<feature type="domain" description="OmpA-like" evidence="5">
    <location>
        <begin position="31"/>
        <end position="146"/>
    </location>
</feature>
<evidence type="ECO:0000256" key="2">
    <source>
        <dbReference type="ARBA" id="ARBA00023136"/>
    </source>
</evidence>
<feature type="signal peptide" evidence="4">
    <location>
        <begin position="1"/>
        <end position="21"/>
    </location>
</feature>
<evidence type="ECO:0000259" key="5">
    <source>
        <dbReference type="PROSITE" id="PS51123"/>
    </source>
</evidence>
<dbReference type="PRINTS" id="PR01021">
    <property type="entry name" value="OMPADOMAIN"/>
</dbReference>